<dbReference type="SUPFAM" id="SSF51735">
    <property type="entry name" value="NAD(P)-binding Rossmann-fold domains"/>
    <property type="match status" value="1"/>
</dbReference>
<name>A0A8H6FJ90_9LECA</name>
<comment type="similarity">
    <text evidence="2">Belongs to the NAD(P)-dependent epimerase/dehydratase family. Dihydroflavonol-4-reductase subfamily.</text>
</comment>
<dbReference type="RefSeq" id="XP_037159727.1">
    <property type="nucleotide sequence ID" value="XM_037313455.1"/>
</dbReference>
<keyword evidence="1" id="KW-0560">Oxidoreductase</keyword>
<dbReference type="InterPro" id="IPR050425">
    <property type="entry name" value="NAD(P)_dehydrat-like"/>
</dbReference>
<sequence length="410" mass="44420">MGLEAASTTLFTKQLGWMKEEVEVFVGEVREDLDGLGKHFYGRVLSYIRFLTNLNPHSIRPNMAGDLILVTGATGHLGYRAVVLALEAGYQVRAAVRSQAKAGTILATQSIKALAPGSKLDFIIVPDIIADGAYDDAVKDVKAILHIASPLPGSTEDFERDIITPAIKGTTNILKAAAKEPSVRRIVITSSVVAVIPWAEVINPKTDHVYTADKSFPDPSGPYEHSFEAYAAAKTKALNATKEFVKTEKPTFDVINVMPGFFVGKNELITNAKDVLSGTNAFAFGPVLGRVSAQPLWGSLQHVDDVAKVHVLSLSPKVEGNQDFGIQAGGTDGIVWDDSIEIVKRRFPEAVNDGRLPASGTQPTNKVVKYDTTRTEKVLGIKFQSYEDALVSVTEHYLELLEKESGKSEL</sequence>
<evidence type="ECO:0000259" key="3">
    <source>
        <dbReference type="Pfam" id="PF01370"/>
    </source>
</evidence>
<dbReference type="Proteomes" id="UP000578531">
    <property type="component" value="Unassembled WGS sequence"/>
</dbReference>
<dbReference type="AlphaFoldDB" id="A0A8H6FJ90"/>
<dbReference type="GO" id="GO:0016616">
    <property type="term" value="F:oxidoreductase activity, acting on the CH-OH group of donors, NAD or NADP as acceptor"/>
    <property type="evidence" value="ECO:0007669"/>
    <property type="project" value="TreeGrafter"/>
</dbReference>
<dbReference type="OrthoDB" id="2735536at2759"/>
<dbReference type="GeneID" id="59293217"/>
<feature type="domain" description="NAD-dependent epimerase/dehydratase" evidence="3">
    <location>
        <begin position="68"/>
        <end position="318"/>
    </location>
</feature>
<evidence type="ECO:0000256" key="2">
    <source>
        <dbReference type="ARBA" id="ARBA00023445"/>
    </source>
</evidence>
<evidence type="ECO:0000313" key="4">
    <source>
        <dbReference type="EMBL" id="KAF6229535.1"/>
    </source>
</evidence>
<dbReference type="InterPro" id="IPR036291">
    <property type="entry name" value="NAD(P)-bd_dom_sf"/>
</dbReference>
<evidence type="ECO:0000256" key="1">
    <source>
        <dbReference type="ARBA" id="ARBA00023002"/>
    </source>
</evidence>
<evidence type="ECO:0000313" key="5">
    <source>
        <dbReference type="Proteomes" id="UP000578531"/>
    </source>
</evidence>
<dbReference type="Pfam" id="PF01370">
    <property type="entry name" value="Epimerase"/>
    <property type="match status" value="1"/>
</dbReference>
<proteinExistence type="inferred from homology"/>
<dbReference type="PANTHER" id="PTHR10366">
    <property type="entry name" value="NAD DEPENDENT EPIMERASE/DEHYDRATASE"/>
    <property type="match status" value="1"/>
</dbReference>
<dbReference type="Gene3D" id="3.40.50.720">
    <property type="entry name" value="NAD(P)-binding Rossmann-like Domain"/>
    <property type="match status" value="1"/>
</dbReference>
<protein>
    <recommendedName>
        <fullName evidence="3">NAD-dependent epimerase/dehydratase domain-containing protein</fullName>
    </recommendedName>
</protein>
<organism evidence="4 5">
    <name type="scientific">Letharia columbiana</name>
    <dbReference type="NCBI Taxonomy" id="112416"/>
    <lineage>
        <taxon>Eukaryota</taxon>
        <taxon>Fungi</taxon>
        <taxon>Dikarya</taxon>
        <taxon>Ascomycota</taxon>
        <taxon>Pezizomycotina</taxon>
        <taxon>Lecanoromycetes</taxon>
        <taxon>OSLEUM clade</taxon>
        <taxon>Lecanoromycetidae</taxon>
        <taxon>Lecanorales</taxon>
        <taxon>Lecanorineae</taxon>
        <taxon>Parmeliaceae</taxon>
        <taxon>Letharia</taxon>
    </lineage>
</organism>
<accession>A0A8H6FJ90</accession>
<gene>
    <name evidence="4" type="ORF">HO173_011575</name>
</gene>
<comment type="caution">
    <text evidence="4">The sequence shown here is derived from an EMBL/GenBank/DDBJ whole genome shotgun (WGS) entry which is preliminary data.</text>
</comment>
<dbReference type="EMBL" id="JACCJC010000072">
    <property type="protein sequence ID" value="KAF6229535.1"/>
    <property type="molecule type" value="Genomic_DNA"/>
</dbReference>
<dbReference type="PANTHER" id="PTHR10366:SF564">
    <property type="entry name" value="STEROL-4-ALPHA-CARBOXYLATE 3-DEHYDROGENASE, DECARBOXYLATING"/>
    <property type="match status" value="1"/>
</dbReference>
<reference evidence="4 5" key="1">
    <citation type="journal article" date="2020" name="Genomics">
        <title>Complete, high-quality genomes from long-read metagenomic sequencing of two wolf lichen thalli reveals enigmatic genome architecture.</title>
        <authorList>
            <person name="McKenzie S.K."/>
            <person name="Walston R.F."/>
            <person name="Allen J.L."/>
        </authorList>
    </citation>
    <scope>NUCLEOTIDE SEQUENCE [LARGE SCALE GENOMIC DNA]</scope>
    <source>
        <strain evidence="4">WasteWater2</strain>
    </source>
</reference>
<dbReference type="InterPro" id="IPR001509">
    <property type="entry name" value="Epimerase_deHydtase"/>
</dbReference>
<keyword evidence="5" id="KW-1185">Reference proteome</keyword>